<evidence type="ECO:0000256" key="6">
    <source>
        <dbReference type="SAM" id="Phobius"/>
    </source>
</evidence>
<keyword evidence="5 6" id="KW-0472">Membrane</keyword>
<feature type="domain" description="Major facilitator superfamily (MFS) profile" evidence="7">
    <location>
        <begin position="90"/>
        <end position="559"/>
    </location>
</feature>
<dbReference type="FunCoup" id="C8VFX0">
    <property type="interactions" value="77"/>
</dbReference>
<dbReference type="GO" id="GO:0005886">
    <property type="term" value="C:plasma membrane"/>
    <property type="evidence" value="ECO:0000318"/>
    <property type="project" value="GO_Central"/>
</dbReference>
<feature type="transmembrane region" description="Helical" evidence="6">
    <location>
        <begin position="530"/>
        <end position="557"/>
    </location>
</feature>
<feature type="transmembrane region" description="Helical" evidence="6">
    <location>
        <begin position="179"/>
        <end position="202"/>
    </location>
</feature>
<dbReference type="InterPro" id="IPR020846">
    <property type="entry name" value="MFS_dom"/>
</dbReference>
<dbReference type="SUPFAM" id="SSF103473">
    <property type="entry name" value="MFS general substrate transporter"/>
    <property type="match status" value="1"/>
</dbReference>
<dbReference type="InParanoid" id="C8VFX0"/>
<evidence type="ECO:0000256" key="3">
    <source>
        <dbReference type="ARBA" id="ARBA00022692"/>
    </source>
</evidence>
<dbReference type="EMBL" id="BN001305">
    <property type="protein sequence ID" value="CBF81521.1"/>
    <property type="molecule type" value="Genomic_DNA"/>
</dbReference>
<evidence type="ECO:0000313" key="9">
    <source>
        <dbReference type="Proteomes" id="UP000000560"/>
    </source>
</evidence>
<dbReference type="PANTHER" id="PTHR23502">
    <property type="entry name" value="MAJOR FACILITATOR SUPERFAMILY"/>
    <property type="match status" value="1"/>
</dbReference>
<dbReference type="KEGG" id="ani:ANIA_05628"/>
<feature type="transmembrane region" description="Helical" evidence="6">
    <location>
        <begin position="340"/>
        <end position="363"/>
    </location>
</feature>
<dbReference type="Pfam" id="PF07690">
    <property type="entry name" value="MFS_1"/>
    <property type="match status" value="1"/>
</dbReference>
<dbReference type="PANTHER" id="PTHR23502:SF150">
    <property type="entry name" value="MAJOR FACILITATOR SUPERFAMILY (MFS) PROFILE DOMAIN-CONTAINING PROTEIN-RELATED"/>
    <property type="match status" value="1"/>
</dbReference>
<proteinExistence type="predicted"/>
<dbReference type="RefSeq" id="XP_663232.2">
    <property type="nucleotide sequence ID" value="XM_658140.2"/>
</dbReference>
<evidence type="ECO:0000256" key="5">
    <source>
        <dbReference type="ARBA" id="ARBA00023136"/>
    </source>
</evidence>
<dbReference type="VEuPathDB" id="FungiDB:AN5628"/>
<sequence length="592" mass="64208">MASERSGYHQHHDRACPSIEIDEILPTDETVITPTTTSSLCQCSSSALSNASLRATAPPAEGSAMPTLMPTTTMGPRRYSAFSNSQKRFIVAMVTLASFFSPLSGQIYYPVMPTLVENYHLSNALINLTITTYMILQGVAPAFMGTFADACGRRPAYFFAFAIYTAANIGLALQDSYPALMVLRCIQSAGSSGTVSFGYGVIADIATPAERGSYVGPMAAGVMLAPALGPIIGGLLAKFLGWRSVFWFLAIGAGGYLVSYVFFVPETARTVVGDGRLFPRERWRWSAAQWLQRKWKSASGSGFNDDHGAHFEAATMQSAFNGSGQASTTSRLRFPNPLRALYILLEPDALIIVSSIGLLMLTNVALLTSTPSLFSKIYGFNDLQIGLCFLPLGIGAALGAVLNGYFLNRSYRRHAQSLDLPLDPSIATTLQDFPIEQSRLEIYFPLIILTILTLVPYGFVLERRANLSAPLILQFLNGFGTVACTNTLNTLLVDLFPDEPATAAAACNLVRCWLGALGAAVVDYMLSGMGWGWCFMFLGLLLLASIGLAWSEFVYGAKWRGSRRLRRERECESGRETIEIAEGEGDRRSGKG</sequence>
<dbReference type="InterPro" id="IPR036259">
    <property type="entry name" value="MFS_trans_sf"/>
</dbReference>
<keyword evidence="2" id="KW-0813">Transport</keyword>
<comment type="subcellular location">
    <subcellularLocation>
        <location evidence="1">Membrane</location>
        <topology evidence="1">Multi-pass membrane protein</topology>
    </subcellularLocation>
</comment>
<dbReference type="PROSITE" id="PS50850">
    <property type="entry name" value="MFS"/>
    <property type="match status" value="1"/>
</dbReference>
<dbReference type="InterPro" id="IPR011701">
    <property type="entry name" value="MFS"/>
</dbReference>
<dbReference type="GeneID" id="2871919"/>
<feature type="transmembrane region" description="Helical" evidence="6">
    <location>
        <begin position="245"/>
        <end position="263"/>
    </location>
</feature>
<gene>
    <name evidence="8" type="ORF">ANIA_05628</name>
</gene>
<evidence type="ECO:0000256" key="4">
    <source>
        <dbReference type="ARBA" id="ARBA00022989"/>
    </source>
</evidence>
<keyword evidence="3 6" id="KW-0812">Transmembrane</keyword>
<evidence type="ECO:0000259" key="7">
    <source>
        <dbReference type="PROSITE" id="PS50850"/>
    </source>
</evidence>
<organism evidence="8 9">
    <name type="scientific">Emericella nidulans (strain FGSC A4 / ATCC 38163 / CBS 112.46 / NRRL 194 / M139)</name>
    <name type="common">Aspergillus nidulans</name>
    <dbReference type="NCBI Taxonomy" id="227321"/>
    <lineage>
        <taxon>Eukaryota</taxon>
        <taxon>Fungi</taxon>
        <taxon>Dikarya</taxon>
        <taxon>Ascomycota</taxon>
        <taxon>Pezizomycotina</taxon>
        <taxon>Eurotiomycetes</taxon>
        <taxon>Eurotiomycetidae</taxon>
        <taxon>Eurotiales</taxon>
        <taxon>Aspergillaceae</taxon>
        <taxon>Aspergillus</taxon>
        <taxon>Aspergillus subgen. Nidulantes</taxon>
    </lineage>
</organism>
<dbReference type="HOGENOM" id="CLU_008455_8_4_1"/>
<feature type="transmembrane region" description="Helical" evidence="6">
    <location>
        <begin position="214"/>
        <end position="239"/>
    </location>
</feature>
<feature type="transmembrane region" description="Helical" evidence="6">
    <location>
        <begin position="442"/>
        <end position="460"/>
    </location>
</feature>
<keyword evidence="9" id="KW-1185">Reference proteome</keyword>
<keyword evidence="4 6" id="KW-1133">Transmembrane helix</keyword>
<feature type="transmembrane region" description="Helical" evidence="6">
    <location>
        <begin position="121"/>
        <end position="144"/>
    </location>
</feature>
<reference evidence="9" key="1">
    <citation type="journal article" date="2005" name="Nature">
        <title>Sequencing of Aspergillus nidulans and comparative analysis with A. fumigatus and A. oryzae.</title>
        <authorList>
            <person name="Galagan J.E."/>
            <person name="Calvo S.E."/>
            <person name="Cuomo C."/>
            <person name="Ma L.J."/>
            <person name="Wortman J.R."/>
            <person name="Batzoglou S."/>
            <person name="Lee S.I."/>
            <person name="Basturkmen M."/>
            <person name="Spevak C.C."/>
            <person name="Clutterbuck J."/>
            <person name="Kapitonov V."/>
            <person name="Jurka J."/>
            <person name="Scazzocchio C."/>
            <person name="Farman M."/>
            <person name="Butler J."/>
            <person name="Purcell S."/>
            <person name="Harris S."/>
            <person name="Braus G.H."/>
            <person name="Draht O."/>
            <person name="Busch S."/>
            <person name="D'Enfert C."/>
            <person name="Bouchier C."/>
            <person name="Goldman G.H."/>
            <person name="Bell-Pedersen D."/>
            <person name="Griffiths-Jones S."/>
            <person name="Doonan J.H."/>
            <person name="Yu J."/>
            <person name="Vienken K."/>
            <person name="Pain A."/>
            <person name="Freitag M."/>
            <person name="Selker E.U."/>
            <person name="Archer D.B."/>
            <person name="Penalva M.A."/>
            <person name="Oakley B.R."/>
            <person name="Momany M."/>
            <person name="Tanaka T."/>
            <person name="Kumagai T."/>
            <person name="Asai K."/>
            <person name="Machida M."/>
            <person name="Nierman W.C."/>
            <person name="Denning D.W."/>
            <person name="Caddick M."/>
            <person name="Hynes M."/>
            <person name="Paoletti M."/>
            <person name="Fischer R."/>
            <person name="Miller B."/>
            <person name="Dyer P."/>
            <person name="Sachs M.S."/>
            <person name="Osmani S.A."/>
            <person name="Birren B.W."/>
        </authorList>
    </citation>
    <scope>NUCLEOTIDE SEQUENCE [LARGE SCALE GENOMIC DNA]</scope>
    <source>
        <strain evidence="9">FGSC A4 / ATCC 38163 / CBS 112.46 / NRRL 194 / M139</strain>
    </source>
</reference>
<dbReference type="AlphaFoldDB" id="C8VFX0"/>
<evidence type="ECO:0000256" key="1">
    <source>
        <dbReference type="ARBA" id="ARBA00004141"/>
    </source>
</evidence>
<evidence type="ECO:0000256" key="2">
    <source>
        <dbReference type="ARBA" id="ARBA00022448"/>
    </source>
</evidence>
<protein>
    <submittedName>
        <fullName evidence="8">MFS transporter, putative (AFU_orthologue AFUA_4G11060)</fullName>
    </submittedName>
</protein>
<dbReference type="FunFam" id="1.20.1720.10:FF:000009">
    <property type="entry name" value="MFS multidrug transporter"/>
    <property type="match status" value="1"/>
</dbReference>
<dbReference type="Gene3D" id="1.20.1250.20">
    <property type="entry name" value="MFS general substrate transporter like domains"/>
    <property type="match status" value="1"/>
</dbReference>
<name>C8VFX0_EMENI</name>
<evidence type="ECO:0000313" key="8">
    <source>
        <dbReference type="EMBL" id="CBF81521.1"/>
    </source>
</evidence>
<dbReference type="OMA" id="NWNYRRR"/>
<dbReference type="Proteomes" id="UP000000560">
    <property type="component" value="Chromosome V"/>
</dbReference>
<feature type="transmembrane region" description="Helical" evidence="6">
    <location>
        <begin position="89"/>
        <end position="109"/>
    </location>
</feature>
<feature type="transmembrane region" description="Helical" evidence="6">
    <location>
        <begin position="156"/>
        <end position="173"/>
    </location>
</feature>
<dbReference type="GO" id="GO:0022857">
    <property type="term" value="F:transmembrane transporter activity"/>
    <property type="evidence" value="ECO:0000318"/>
    <property type="project" value="GO_Central"/>
</dbReference>
<accession>C8VFX0</accession>
<feature type="transmembrane region" description="Helical" evidence="6">
    <location>
        <begin position="383"/>
        <end position="407"/>
    </location>
</feature>
<dbReference type="eggNOG" id="KOG0255">
    <property type="taxonomic scope" value="Eukaryota"/>
</dbReference>
<reference evidence="9" key="2">
    <citation type="journal article" date="2009" name="Fungal Genet. Biol.">
        <title>The 2008 update of the Aspergillus nidulans genome annotation: a community effort.</title>
        <authorList>
            <person name="Wortman J.R."/>
            <person name="Gilsenan J.M."/>
            <person name="Joardar V."/>
            <person name="Deegan J."/>
            <person name="Clutterbuck J."/>
            <person name="Andersen M.R."/>
            <person name="Archer D."/>
            <person name="Bencina M."/>
            <person name="Braus G."/>
            <person name="Coutinho P."/>
            <person name="von Dohren H."/>
            <person name="Doonan J."/>
            <person name="Driessen A.J."/>
            <person name="Durek P."/>
            <person name="Espeso E."/>
            <person name="Fekete E."/>
            <person name="Flipphi M."/>
            <person name="Estrada C.G."/>
            <person name="Geysens S."/>
            <person name="Goldman G."/>
            <person name="de Groot P.W."/>
            <person name="Hansen K."/>
            <person name="Harris S.D."/>
            <person name="Heinekamp T."/>
            <person name="Helmstaedt K."/>
            <person name="Henrissat B."/>
            <person name="Hofmann G."/>
            <person name="Homan T."/>
            <person name="Horio T."/>
            <person name="Horiuchi H."/>
            <person name="James S."/>
            <person name="Jones M."/>
            <person name="Karaffa L."/>
            <person name="Karanyi Z."/>
            <person name="Kato M."/>
            <person name="Keller N."/>
            <person name="Kelly D.E."/>
            <person name="Kiel J.A."/>
            <person name="Kim J.M."/>
            <person name="van der Klei I.J."/>
            <person name="Klis F.M."/>
            <person name="Kovalchuk A."/>
            <person name="Krasevec N."/>
            <person name="Kubicek C.P."/>
            <person name="Liu B."/>
            <person name="Maccabe A."/>
            <person name="Meyer V."/>
            <person name="Mirabito P."/>
            <person name="Miskei M."/>
            <person name="Mos M."/>
            <person name="Mullins J."/>
            <person name="Nelson D.R."/>
            <person name="Nielsen J."/>
            <person name="Oakley B.R."/>
            <person name="Osmani S.A."/>
            <person name="Pakula T."/>
            <person name="Paszewski A."/>
            <person name="Paulsen I."/>
            <person name="Pilsyk S."/>
            <person name="Pocsi I."/>
            <person name="Punt P.J."/>
            <person name="Ram A.F."/>
            <person name="Ren Q."/>
            <person name="Robellet X."/>
            <person name="Robson G."/>
            <person name="Seiboth B."/>
            <person name="van Solingen P."/>
            <person name="Specht T."/>
            <person name="Sun J."/>
            <person name="Taheri-Talesh N."/>
            <person name="Takeshita N."/>
            <person name="Ussery D."/>
            <person name="vanKuyk P.A."/>
            <person name="Visser H."/>
            <person name="van de Vondervoort P.J."/>
            <person name="de Vries R.P."/>
            <person name="Walton J."/>
            <person name="Xiang X."/>
            <person name="Xiong Y."/>
            <person name="Zeng A.P."/>
            <person name="Brandt B.W."/>
            <person name="Cornell M.J."/>
            <person name="van den Hondel C.A."/>
            <person name="Visser J."/>
            <person name="Oliver S.G."/>
            <person name="Turner G."/>
        </authorList>
    </citation>
    <scope>GENOME REANNOTATION</scope>
    <source>
        <strain evidence="9">FGSC A4 / ATCC 38163 / CBS 112.46 / NRRL 194 / M139</strain>
    </source>
</reference>
<dbReference type="Gene3D" id="1.20.1720.10">
    <property type="entry name" value="Multidrug resistance protein D"/>
    <property type="match status" value="1"/>
</dbReference>
<dbReference type="GO" id="GO:0055085">
    <property type="term" value="P:transmembrane transport"/>
    <property type="evidence" value="ECO:0000318"/>
    <property type="project" value="GO_Central"/>
</dbReference>
<dbReference type="OrthoDB" id="2441642at2759"/>